<feature type="compositionally biased region" description="Basic and acidic residues" evidence="1">
    <location>
        <begin position="130"/>
        <end position="142"/>
    </location>
</feature>
<comment type="caution">
    <text evidence="4">The sequence shown here is derived from an EMBL/GenBank/DDBJ whole genome shotgun (WGS) entry which is preliminary data.</text>
</comment>
<dbReference type="Pfam" id="PF12034">
    <property type="entry name" value="YfbK_C"/>
    <property type="match status" value="1"/>
</dbReference>
<sequence>MKKTWILTPLLLGVAMIGCSAQPGSVAVESERASGSADATQTKLSSVDESLTQVPLEEYERPTASTMTAPAEAVEMQLGLPSQSNGSGAASTPADAYGGKAMQTEESAPGVDSLSSKLDGQPMSGEGEELQQREKNVKDNMFRENAPVLDSKRQDATKKKALPATPGMQGLPAAEPAARVASNPAPTAKPGDHMDLRRSRMATELKLAEQDDVGGPGGVGPGEGGDKFEPIEENDFIAVADQPLSTFSIDVDTASYSKIRSYLSQFGSLPPRDAVRVEELVNYFTYDYATPTDAHPFAANVEVASCPWNPTNRLVRVGIKGKEVATEDRPASNLVFLLDVSGSMNNANKLPLLKKGMKMLVDQLGENDKVSIVVYAGAAGLVLEPTYGYEKATILAALDRLQAGGSTNGGQGIELAYKTATENYIKGGTNRVILCTDGDFNVGQTSTGGLVGMAAEQAKKNIYMSVMGFGIGNHNDSMLEQLSNKANGNYSFIDNEKEAKKVLVEQMSGTLLTIAKDVKIQIEFNPNKVASYRLVGYENRLLAAQDFNDDKKDAGEIGAGHTVTAFYEVVPATGDGDTEVASVDPKVDELKYQTKPETTEAADTNELMTLKLRYKQPEEDVSTLMTYPVVDNGNAFNQSTGDFQFASAVAMFGLKLRGSNFHHETNFAEIEELVASNVDGPGSSYREEFLDMVRQVEKLQK</sequence>
<accession>A0A7V8V1S8</accession>
<organism evidence="4 5">
    <name type="scientific">Bremerella alba</name>
    <dbReference type="NCBI Taxonomy" id="980252"/>
    <lineage>
        <taxon>Bacteria</taxon>
        <taxon>Pseudomonadati</taxon>
        <taxon>Planctomycetota</taxon>
        <taxon>Planctomycetia</taxon>
        <taxon>Pirellulales</taxon>
        <taxon>Pirellulaceae</taxon>
        <taxon>Bremerella</taxon>
    </lineage>
</organism>
<dbReference type="InterPro" id="IPR002035">
    <property type="entry name" value="VWF_A"/>
</dbReference>
<reference evidence="4 5" key="1">
    <citation type="submission" date="2020-05" db="EMBL/GenBank/DDBJ databases">
        <title>Bremerella alba sp. nov., a novel planctomycete isolated from the surface of the macroalga Fucus spiralis.</title>
        <authorList>
            <person name="Godinho O."/>
            <person name="Botelho R."/>
            <person name="Albuquerque L."/>
            <person name="Wiegand S."/>
            <person name="Da Costa M.S."/>
            <person name="Lobo-Da-Cunha A."/>
            <person name="Jogler C."/>
            <person name="Lage O.M."/>
        </authorList>
    </citation>
    <scope>NUCLEOTIDE SEQUENCE [LARGE SCALE GENOMIC DNA]</scope>
    <source>
        <strain evidence="4 5">FF15</strain>
    </source>
</reference>
<feature type="region of interest" description="Disordered" evidence="1">
    <location>
        <begin position="30"/>
        <end position="67"/>
    </location>
</feature>
<dbReference type="PROSITE" id="PS50234">
    <property type="entry name" value="VWFA"/>
    <property type="match status" value="1"/>
</dbReference>
<keyword evidence="2" id="KW-0732">Signal</keyword>
<dbReference type="PANTHER" id="PTHR10579:SF43">
    <property type="entry name" value="ZINC FINGER (C3HC4-TYPE RING FINGER) FAMILY PROTEIN"/>
    <property type="match status" value="1"/>
</dbReference>
<feature type="signal peptide" evidence="2">
    <location>
        <begin position="1"/>
        <end position="21"/>
    </location>
</feature>
<dbReference type="AlphaFoldDB" id="A0A7V8V1S8"/>
<name>A0A7V8V1S8_9BACT</name>
<evidence type="ECO:0000256" key="2">
    <source>
        <dbReference type="SAM" id="SignalP"/>
    </source>
</evidence>
<feature type="compositionally biased region" description="Polar residues" evidence="1">
    <location>
        <begin position="37"/>
        <end position="53"/>
    </location>
</feature>
<dbReference type="PROSITE" id="PS51257">
    <property type="entry name" value="PROKAR_LIPOPROTEIN"/>
    <property type="match status" value="1"/>
</dbReference>
<dbReference type="SMART" id="SM00327">
    <property type="entry name" value="VWA"/>
    <property type="match status" value="1"/>
</dbReference>
<evidence type="ECO:0000313" key="5">
    <source>
        <dbReference type="Proteomes" id="UP000551616"/>
    </source>
</evidence>
<dbReference type="PANTHER" id="PTHR10579">
    <property type="entry name" value="CALCIUM-ACTIVATED CHLORIDE CHANNEL REGULATOR"/>
    <property type="match status" value="1"/>
</dbReference>
<dbReference type="Proteomes" id="UP000551616">
    <property type="component" value="Unassembled WGS sequence"/>
</dbReference>
<gene>
    <name evidence="4" type="ORF">HOV93_05290</name>
</gene>
<dbReference type="InterPro" id="IPR051266">
    <property type="entry name" value="CLCR"/>
</dbReference>
<dbReference type="Gene3D" id="3.40.50.410">
    <property type="entry name" value="von Willebrand factor, type A domain"/>
    <property type="match status" value="1"/>
</dbReference>
<proteinExistence type="predicted"/>
<dbReference type="Pfam" id="PF12450">
    <property type="entry name" value="vWF_A"/>
    <property type="match status" value="1"/>
</dbReference>
<keyword evidence="5" id="KW-1185">Reference proteome</keyword>
<dbReference type="SUPFAM" id="SSF53300">
    <property type="entry name" value="vWA-like"/>
    <property type="match status" value="1"/>
</dbReference>
<dbReference type="EMBL" id="JABRWO010000001">
    <property type="protein sequence ID" value="MBA2113380.1"/>
    <property type="molecule type" value="Genomic_DNA"/>
</dbReference>
<dbReference type="Pfam" id="PF00092">
    <property type="entry name" value="VWA"/>
    <property type="match status" value="1"/>
</dbReference>
<protein>
    <recommendedName>
        <fullName evidence="3">VWFA domain-containing protein</fullName>
    </recommendedName>
</protein>
<evidence type="ECO:0000313" key="4">
    <source>
        <dbReference type="EMBL" id="MBA2113380.1"/>
    </source>
</evidence>
<dbReference type="RefSeq" id="WP_235989698.1">
    <property type="nucleotide sequence ID" value="NZ_JABRWO010000001.1"/>
</dbReference>
<evidence type="ECO:0000256" key="1">
    <source>
        <dbReference type="SAM" id="MobiDB-lite"/>
    </source>
</evidence>
<dbReference type="InterPro" id="IPR022156">
    <property type="entry name" value="Uncharacterised_YfbK_N"/>
</dbReference>
<dbReference type="InterPro" id="IPR021908">
    <property type="entry name" value="YfbK_C"/>
</dbReference>
<feature type="domain" description="VWFA" evidence="3">
    <location>
        <begin position="333"/>
        <end position="511"/>
    </location>
</feature>
<dbReference type="CDD" id="cd01465">
    <property type="entry name" value="vWA_subgroup"/>
    <property type="match status" value="1"/>
</dbReference>
<evidence type="ECO:0000259" key="3">
    <source>
        <dbReference type="PROSITE" id="PS50234"/>
    </source>
</evidence>
<feature type="chain" id="PRO_5030785674" description="VWFA domain-containing protein" evidence="2">
    <location>
        <begin position="22"/>
        <end position="701"/>
    </location>
</feature>
<feature type="region of interest" description="Disordered" evidence="1">
    <location>
        <begin position="80"/>
        <end position="171"/>
    </location>
</feature>
<dbReference type="InterPro" id="IPR036465">
    <property type="entry name" value="vWFA_dom_sf"/>
</dbReference>
<feature type="compositionally biased region" description="Polar residues" evidence="1">
    <location>
        <begin position="80"/>
        <end position="90"/>
    </location>
</feature>